<organism evidence="3 4">
    <name type="scientific">Actinoplanes derwentensis</name>
    <dbReference type="NCBI Taxonomy" id="113562"/>
    <lineage>
        <taxon>Bacteria</taxon>
        <taxon>Bacillati</taxon>
        <taxon>Actinomycetota</taxon>
        <taxon>Actinomycetes</taxon>
        <taxon>Micromonosporales</taxon>
        <taxon>Micromonosporaceae</taxon>
        <taxon>Actinoplanes</taxon>
    </lineage>
</organism>
<dbReference type="OrthoDB" id="8444614at2"/>
<evidence type="ECO:0008006" key="5">
    <source>
        <dbReference type="Google" id="ProtNLM"/>
    </source>
</evidence>
<dbReference type="AlphaFoldDB" id="A0A1H2DD60"/>
<dbReference type="STRING" id="113562.SAMN04489716_9199"/>
<accession>A0A1H2DD60</accession>
<evidence type="ECO:0000313" key="4">
    <source>
        <dbReference type="Proteomes" id="UP000198688"/>
    </source>
</evidence>
<dbReference type="Proteomes" id="UP000198688">
    <property type="component" value="Chromosome I"/>
</dbReference>
<evidence type="ECO:0000313" key="3">
    <source>
        <dbReference type="EMBL" id="SDT80432.1"/>
    </source>
</evidence>
<reference evidence="3 4" key="1">
    <citation type="submission" date="2016-10" db="EMBL/GenBank/DDBJ databases">
        <authorList>
            <person name="de Groot N.N."/>
        </authorList>
    </citation>
    <scope>NUCLEOTIDE SEQUENCE [LARGE SCALE GENOMIC DNA]</scope>
    <source>
        <strain evidence="3 4">DSM 43941</strain>
    </source>
</reference>
<keyword evidence="1" id="KW-1133">Transmembrane helix</keyword>
<dbReference type="RefSeq" id="WP_092555681.1">
    <property type="nucleotide sequence ID" value="NZ_BOMJ01000084.1"/>
</dbReference>
<protein>
    <recommendedName>
        <fullName evidence="5">LysM domain-containing protein</fullName>
    </recommendedName>
</protein>
<keyword evidence="2" id="KW-0732">Signal</keyword>
<keyword evidence="1" id="KW-0812">Transmembrane</keyword>
<evidence type="ECO:0000256" key="2">
    <source>
        <dbReference type="SAM" id="SignalP"/>
    </source>
</evidence>
<keyword evidence="1" id="KW-0472">Membrane</keyword>
<proteinExistence type="predicted"/>
<gene>
    <name evidence="3" type="ORF">SAMN04489716_9199</name>
</gene>
<evidence type="ECO:0000256" key="1">
    <source>
        <dbReference type="SAM" id="Phobius"/>
    </source>
</evidence>
<sequence length="424" mass="45055">MIRRAVMLLTAILAAVLAVPGVVSAAPDDIVKVAIVRTSEQNGGRADTLPQIAQRNLGDRARATEILDLNRARPQRDGGALTDSGEVRPGWILLLPDDAEGPDVQLGRVNSDTTGGSDSLLTGQVVAAVAGAVILALLSLLVIFRRRIGRGVRDRYRAYRDNARWHQQIQERMRARAELAAEFAADQRRPALARQASVELAADTVEAYALRVDEHTVTAWVTADHQPRQPWHAETDVVWTRPATATASPPSGGGAVAPCLVRVGGEDGTLFVDLTWLDGVLAIRGSAGVAIDVVANLLADLTRFRPDLPVLSVPGLGGEPPGLPRNAVRLRSVGELRIDAPASGTDDGMVRLAARRRSLTSLAVIAEMPSPEEAEHLLAACGPGTGQIAIVLGDLPGARWRWNAEADGKVRLPEIGLTVTAPSR</sequence>
<feature type="chain" id="PRO_5009272116" description="LysM domain-containing protein" evidence="2">
    <location>
        <begin position="26"/>
        <end position="424"/>
    </location>
</feature>
<dbReference type="EMBL" id="LT629758">
    <property type="protein sequence ID" value="SDT80432.1"/>
    <property type="molecule type" value="Genomic_DNA"/>
</dbReference>
<keyword evidence="4" id="KW-1185">Reference proteome</keyword>
<name>A0A1H2DD60_9ACTN</name>
<feature type="transmembrane region" description="Helical" evidence="1">
    <location>
        <begin position="125"/>
        <end position="144"/>
    </location>
</feature>
<feature type="signal peptide" evidence="2">
    <location>
        <begin position="1"/>
        <end position="25"/>
    </location>
</feature>